<gene>
    <name evidence="1" type="ORF">PMAYCL1PPCAC_05388</name>
</gene>
<protein>
    <submittedName>
        <fullName evidence="1">Uncharacterized protein</fullName>
    </submittedName>
</protein>
<reference evidence="2" key="1">
    <citation type="submission" date="2022-10" db="EMBL/GenBank/DDBJ databases">
        <title>Genome assembly of Pristionchus species.</title>
        <authorList>
            <person name="Yoshida K."/>
            <person name="Sommer R.J."/>
        </authorList>
    </citation>
    <scope>NUCLEOTIDE SEQUENCE [LARGE SCALE GENOMIC DNA]</scope>
    <source>
        <strain evidence="2">RS5460</strain>
    </source>
</reference>
<dbReference type="AlphaFoldDB" id="A0AAN5C304"/>
<evidence type="ECO:0000313" key="2">
    <source>
        <dbReference type="Proteomes" id="UP001328107"/>
    </source>
</evidence>
<proteinExistence type="predicted"/>
<accession>A0AAN5C304</accession>
<organism evidence="1 2">
    <name type="scientific">Pristionchus mayeri</name>
    <dbReference type="NCBI Taxonomy" id="1317129"/>
    <lineage>
        <taxon>Eukaryota</taxon>
        <taxon>Metazoa</taxon>
        <taxon>Ecdysozoa</taxon>
        <taxon>Nematoda</taxon>
        <taxon>Chromadorea</taxon>
        <taxon>Rhabditida</taxon>
        <taxon>Rhabditina</taxon>
        <taxon>Diplogasteromorpha</taxon>
        <taxon>Diplogasteroidea</taxon>
        <taxon>Neodiplogasteridae</taxon>
        <taxon>Pristionchus</taxon>
    </lineage>
</organism>
<dbReference type="EMBL" id="BTRK01000002">
    <property type="protein sequence ID" value="GMR35193.1"/>
    <property type="molecule type" value="Genomic_DNA"/>
</dbReference>
<feature type="non-terminal residue" evidence="1">
    <location>
        <position position="82"/>
    </location>
</feature>
<comment type="caution">
    <text evidence="1">The sequence shown here is derived from an EMBL/GenBank/DDBJ whole genome shotgun (WGS) entry which is preliminary data.</text>
</comment>
<keyword evidence="2" id="KW-1185">Reference proteome</keyword>
<evidence type="ECO:0000313" key="1">
    <source>
        <dbReference type="EMBL" id="GMR35193.1"/>
    </source>
</evidence>
<sequence>LSIIHCFVGRIVLKLTVDGLPVDIFLSLPIRAEHDTAVISKEENHLQSIKAMLHEDEICDIVEDMWHIELLRHYSHTRHSMF</sequence>
<dbReference type="Proteomes" id="UP001328107">
    <property type="component" value="Unassembled WGS sequence"/>
</dbReference>
<feature type="non-terminal residue" evidence="1">
    <location>
        <position position="1"/>
    </location>
</feature>
<name>A0AAN5C304_9BILA</name>